<evidence type="ECO:0000313" key="1">
    <source>
        <dbReference type="EMBL" id="KAH6923317.1"/>
    </source>
</evidence>
<dbReference type="Proteomes" id="UP000821845">
    <property type="component" value="Chromosome 9"/>
</dbReference>
<dbReference type="EMBL" id="CM023489">
    <property type="protein sequence ID" value="KAH6923317.1"/>
    <property type="molecule type" value="Genomic_DNA"/>
</dbReference>
<keyword evidence="2" id="KW-1185">Reference proteome</keyword>
<sequence>MSHLPFDDYKVVYRLRAGLQLAKWNNIVVMHAAERASGFLQQDLAENLGFEWRPYRKSVQYCKTCGNTGHRQNVCPRPLPAFCSKCGKTNQLPGHVSKLRVSYLRGQEHETTRKHCKKILKPNPPPFHIRQQCMDRLKARDIRWSLADEEFPELGSQTTNLRSSAGSART</sequence>
<protein>
    <submittedName>
        <fullName evidence="1">Uncharacterized protein</fullName>
    </submittedName>
</protein>
<accession>A0ACB7RQZ5</accession>
<reference evidence="1" key="1">
    <citation type="submission" date="2020-05" db="EMBL/GenBank/DDBJ databases">
        <title>Large-scale comparative analyses of tick genomes elucidate their genetic diversity and vector capacities.</title>
        <authorList>
            <person name="Jia N."/>
            <person name="Wang J."/>
            <person name="Shi W."/>
            <person name="Du L."/>
            <person name="Sun Y."/>
            <person name="Zhan W."/>
            <person name="Jiang J."/>
            <person name="Wang Q."/>
            <person name="Zhang B."/>
            <person name="Ji P."/>
            <person name="Sakyi L.B."/>
            <person name="Cui X."/>
            <person name="Yuan T."/>
            <person name="Jiang B."/>
            <person name="Yang W."/>
            <person name="Lam T.T.-Y."/>
            <person name="Chang Q."/>
            <person name="Ding S."/>
            <person name="Wang X."/>
            <person name="Zhu J."/>
            <person name="Ruan X."/>
            <person name="Zhao L."/>
            <person name="Wei J."/>
            <person name="Que T."/>
            <person name="Du C."/>
            <person name="Cheng J."/>
            <person name="Dai P."/>
            <person name="Han X."/>
            <person name="Huang E."/>
            <person name="Gao Y."/>
            <person name="Liu J."/>
            <person name="Shao H."/>
            <person name="Ye R."/>
            <person name="Li L."/>
            <person name="Wei W."/>
            <person name="Wang X."/>
            <person name="Wang C."/>
            <person name="Yang T."/>
            <person name="Huo Q."/>
            <person name="Li W."/>
            <person name="Guo W."/>
            <person name="Chen H."/>
            <person name="Zhou L."/>
            <person name="Ni X."/>
            <person name="Tian J."/>
            <person name="Zhou Y."/>
            <person name="Sheng Y."/>
            <person name="Liu T."/>
            <person name="Pan Y."/>
            <person name="Xia L."/>
            <person name="Li J."/>
            <person name="Zhao F."/>
            <person name="Cao W."/>
        </authorList>
    </citation>
    <scope>NUCLEOTIDE SEQUENCE</scope>
    <source>
        <strain evidence="1">Hyas-2018</strain>
    </source>
</reference>
<proteinExistence type="predicted"/>
<evidence type="ECO:0000313" key="2">
    <source>
        <dbReference type="Proteomes" id="UP000821845"/>
    </source>
</evidence>
<gene>
    <name evidence="1" type="ORF">HPB50_027130</name>
</gene>
<comment type="caution">
    <text evidence="1">The sequence shown here is derived from an EMBL/GenBank/DDBJ whole genome shotgun (WGS) entry which is preliminary data.</text>
</comment>
<organism evidence="1 2">
    <name type="scientific">Hyalomma asiaticum</name>
    <name type="common">Tick</name>
    <dbReference type="NCBI Taxonomy" id="266040"/>
    <lineage>
        <taxon>Eukaryota</taxon>
        <taxon>Metazoa</taxon>
        <taxon>Ecdysozoa</taxon>
        <taxon>Arthropoda</taxon>
        <taxon>Chelicerata</taxon>
        <taxon>Arachnida</taxon>
        <taxon>Acari</taxon>
        <taxon>Parasitiformes</taxon>
        <taxon>Ixodida</taxon>
        <taxon>Ixodoidea</taxon>
        <taxon>Ixodidae</taxon>
        <taxon>Hyalomminae</taxon>
        <taxon>Hyalomma</taxon>
    </lineage>
</organism>
<name>A0ACB7RQZ5_HYAAI</name>